<evidence type="ECO:0000313" key="13">
    <source>
        <dbReference type="Proteomes" id="UP000515129"/>
    </source>
</evidence>
<keyword evidence="3" id="KW-0723">Serine/threonine-protein kinase</keyword>
<dbReference type="KEGG" id="caua:113049938"/>
<keyword evidence="6" id="KW-0418">Kinase</keyword>
<protein>
    <recommendedName>
        <fullName evidence="2">non-specific serine/threonine protein kinase</fullName>
        <ecNumber evidence="2">2.7.11.1</ecNumber>
    </recommendedName>
</protein>
<dbReference type="Proteomes" id="UP000515129">
    <property type="component" value="Chromosome 3"/>
</dbReference>
<gene>
    <name evidence="14" type="primary">LOC113049938</name>
</gene>
<evidence type="ECO:0000259" key="12">
    <source>
        <dbReference type="PROSITE" id="PS50011"/>
    </source>
</evidence>
<dbReference type="EC" id="2.7.11.1" evidence="2"/>
<evidence type="ECO:0000313" key="14">
    <source>
        <dbReference type="RefSeq" id="XP_026068468.1"/>
    </source>
</evidence>
<sequence>MLSFERRRRHAFHPPPPLSFCASVYDVTGLLQYIKARKNHLLILWVEVSEYLIATISEWSFVIYFIMGLLSRLKKAAGLECVRDPSVQTKDSLNSSENRHPDHPDAVDTDGGRNEKKTKNFWKWPALHVPCCRAGTYDLVKTEKKCGIEAEINRRYSNAPALEVLPAVEEQQKQDVLDKGQSVHEPSVLSPIMAENRQPNPPDEAPAGAAETDGERTEKKKKSFWKWPTLHFPCCSAGTYDLVKIEKKCGIEAEKYQGHSDAPAEDLLSRSGSHHPNPPDEEPAGAAETDGERTEEVLLTAEERLVQDILDKGHICKYTVGCKLGEGGCGSVYEGTRCKDGLQVAVKCSSKTPNMPSIKVPGHPKRLPIEIGLLLMANKGPSVPQIIQLLDWEDDADHYVMVMERPIPCMDLFSFVENHGGSLDEGTARNIMRQVTDAAKTCCKRGIFHRDFKLENLLVNEDTMEVKLIDFGCGALMKKSAFKVFHGTRVYCPPEFYMKGRYHAKPTTVWTLGFILYEMLCGETPTSYDRSMITVKLWTRPGLSKECCQMICDCLQPKPGKRLSLDKMHLHDWFKVQSLRLAKLFLGLV</sequence>
<keyword evidence="4" id="KW-0808">Transferase</keyword>
<evidence type="ECO:0000256" key="2">
    <source>
        <dbReference type="ARBA" id="ARBA00012513"/>
    </source>
</evidence>
<dbReference type="RefSeq" id="XP_026068468.1">
    <property type="nucleotide sequence ID" value="XM_026212683.1"/>
</dbReference>
<evidence type="ECO:0000256" key="3">
    <source>
        <dbReference type="ARBA" id="ARBA00022527"/>
    </source>
</evidence>
<comment type="catalytic activity">
    <reaction evidence="9">
        <text>L-seryl-[protein] + ATP = O-phospho-L-seryl-[protein] + ADP + H(+)</text>
        <dbReference type="Rhea" id="RHEA:17989"/>
        <dbReference type="Rhea" id="RHEA-COMP:9863"/>
        <dbReference type="Rhea" id="RHEA-COMP:11604"/>
        <dbReference type="ChEBI" id="CHEBI:15378"/>
        <dbReference type="ChEBI" id="CHEBI:29999"/>
        <dbReference type="ChEBI" id="CHEBI:30616"/>
        <dbReference type="ChEBI" id="CHEBI:83421"/>
        <dbReference type="ChEBI" id="CHEBI:456216"/>
        <dbReference type="EC" id="2.7.11.1"/>
    </reaction>
</comment>
<evidence type="ECO:0000256" key="7">
    <source>
        <dbReference type="ARBA" id="ARBA00022840"/>
    </source>
</evidence>
<dbReference type="InterPro" id="IPR008271">
    <property type="entry name" value="Ser/Thr_kinase_AS"/>
</dbReference>
<feature type="region of interest" description="Disordered" evidence="10">
    <location>
        <begin position="192"/>
        <end position="220"/>
    </location>
</feature>
<dbReference type="GO" id="GO:0004674">
    <property type="term" value="F:protein serine/threonine kinase activity"/>
    <property type="evidence" value="ECO:0007669"/>
    <property type="project" value="UniProtKB-KW"/>
</dbReference>
<dbReference type="GO" id="GO:0005524">
    <property type="term" value="F:ATP binding"/>
    <property type="evidence" value="ECO:0007669"/>
    <property type="project" value="UniProtKB-KW"/>
</dbReference>
<dbReference type="GO" id="GO:0043066">
    <property type="term" value="P:negative regulation of apoptotic process"/>
    <property type="evidence" value="ECO:0007669"/>
    <property type="project" value="TreeGrafter"/>
</dbReference>
<comment type="similarity">
    <text evidence="1">Belongs to the protein kinase superfamily. CAMK Ser/Thr protein kinase family. PIM subfamily.</text>
</comment>
<dbReference type="Gene3D" id="3.30.200.20">
    <property type="entry name" value="Phosphorylase Kinase, domain 1"/>
    <property type="match status" value="1"/>
</dbReference>
<dbReference type="GO" id="GO:0005737">
    <property type="term" value="C:cytoplasm"/>
    <property type="evidence" value="ECO:0007669"/>
    <property type="project" value="TreeGrafter"/>
</dbReference>
<evidence type="ECO:0000256" key="10">
    <source>
        <dbReference type="SAM" id="MobiDB-lite"/>
    </source>
</evidence>
<evidence type="ECO:0000256" key="8">
    <source>
        <dbReference type="ARBA" id="ARBA00047899"/>
    </source>
</evidence>
<evidence type="ECO:0000256" key="9">
    <source>
        <dbReference type="ARBA" id="ARBA00048679"/>
    </source>
</evidence>
<dbReference type="OrthoDB" id="9984829at2759"/>
<dbReference type="GO" id="GO:0007346">
    <property type="term" value="P:regulation of mitotic cell cycle"/>
    <property type="evidence" value="ECO:0007669"/>
    <property type="project" value="TreeGrafter"/>
</dbReference>
<accession>A0A6P6K7U7</accession>
<keyword evidence="11" id="KW-0812">Transmembrane</keyword>
<keyword evidence="11" id="KW-1133">Transmembrane helix</keyword>
<dbReference type="PROSITE" id="PS50011">
    <property type="entry name" value="PROTEIN_KINASE_DOM"/>
    <property type="match status" value="1"/>
</dbReference>
<evidence type="ECO:0000256" key="5">
    <source>
        <dbReference type="ARBA" id="ARBA00022741"/>
    </source>
</evidence>
<dbReference type="FunFam" id="1.10.510.10:FF:000392">
    <property type="entry name" value="Pim proto-oncogene, serine/threonine kinase,-related 152"/>
    <property type="match status" value="1"/>
</dbReference>
<keyword evidence="13" id="KW-1185">Reference proteome</keyword>
<keyword evidence="7" id="KW-0067">ATP-binding</keyword>
<dbReference type="PROSITE" id="PS00108">
    <property type="entry name" value="PROTEIN_KINASE_ST"/>
    <property type="match status" value="1"/>
</dbReference>
<name>A0A6P6K7U7_CARAU</name>
<keyword evidence="5" id="KW-0547">Nucleotide-binding</keyword>
<dbReference type="SUPFAM" id="SSF56112">
    <property type="entry name" value="Protein kinase-like (PK-like)"/>
    <property type="match status" value="1"/>
</dbReference>
<dbReference type="PANTHER" id="PTHR22984:SF11">
    <property type="entry name" value="AURORA KINASE-RELATED"/>
    <property type="match status" value="1"/>
</dbReference>
<dbReference type="AlphaFoldDB" id="A0A6P6K7U7"/>
<keyword evidence="11" id="KW-0472">Membrane</keyword>
<feature type="transmembrane region" description="Helical" evidence="11">
    <location>
        <begin position="42"/>
        <end position="67"/>
    </location>
</feature>
<evidence type="ECO:0000256" key="4">
    <source>
        <dbReference type="ARBA" id="ARBA00022679"/>
    </source>
</evidence>
<dbReference type="Pfam" id="PF00069">
    <property type="entry name" value="Pkinase"/>
    <property type="match status" value="1"/>
</dbReference>
<dbReference type="InterPro" id="IPR011009">
    <property type="entry name" value="Kinase-like_dom_sf"/>
</dbReference>
<feature type="region of interest" description="Disordered" evidence="10">
    <location>
        <begin position="257"/>
        <end position="294"/>
    </location>
</feature>
<organism evidence="13 14">
    <name type="scientific">Carassius auratus</name>
    <name type="common">Goldfish</name>
    <dbReference type="NCBI Taxonomy" id="7957"/>
    <lineage>
        <taxon>Eukaryota</taxon>
        <taxon>Metazoa</taxon>
        <taxon>Chordata</taxon>
        <taxon>Craniata</taxon>
        <taxon>Vertebrata</taxon>
        <taxon>Euteleostomi</taxon>
        <taxon>Actinopterygii</taxon>
        <taxon>Neopterygii</taxon>
        <taxon>Teleostei</taxon>
        <taxon>Ostariophysi</taxon>
        <taxon>Cypriniformes</taxon>
        <taxon>Cyprinidae</taxon>
        <taxon>Cyprininae</taxon>
        <taxon>Carassius</taxon>
    </lineage>
</organism>
<dbReference type="InterPro" id="IPR000719">
    <property type="entry name" value="Prot_kinase_dom"/>
</dbReference>
<comment type="catalytic activity">
    <reaction evidence="8">
        <text>L-threonyl-[protein] + ATP = O-phospho-L-threonyl-[protein] + ADP + H(+)</text>
        <dbReference type="Rhea" id="RHEA:46608"/>
        <dbReference type="Rhea" id="RHEA-COMP:11060"/>
        <dbReference type="Rhea" id="RHEA-COMP:11605"/>
        <dbReference type="ChEBI" id="CHEBI:15378"/>
        <dbReference type="ChEBI" id="CHEBI:30013"/>
        <dbReference type="ChEBI" id="CHEBI:30616"/>
        <dbReference type="ChEBI" id="CHEBI:61977"/>
        <dbReference type="ChEBI" id="CHEBI:456216"/>
        <dbReference type="EC" id="2.7.11.1"/>
    </reaction>
</comment>
<evidence type="ECO:0000256" key="1">
    <source>
        <dbReference type="ARBA" id="ARBA00005505"/>
    </source>
</evidence>
<dbReference type="PANTHER" id="PTHR22984">
    <property type="entry name" value="SERINE/THREONINE-PROTEIN KINASE PIM"/>
    <property type="match status" value="1"/>
</dbReference>
<dbReference type="InterPro" id="IPR051138">
    <property type="entry name" value="PIM_Ser/Thr_kinase"/>
</dbReference>
<dbReference type="Gene3D" id="1.10.510.10">
    <property type="entry name" value="Transferase(Phosphotransferase) domain 1"/>
    <property type="match status" value="1"/>
</dbReference>
<dbReference type="GeneID" id="113049938"/>
<feature type="compositionally biased region" description="Basic and acidic residues" evidence="10">
    <location>
        <begin position="97"/>
        <end position="115"/>
    </location>
</feature>
<proteinExistence type="inferred from homology"/>
<evidence type="ECO:0000256" key="6">
    <source>
        <dbReference type="ARBA" id="ARBA00022777"/>
    </source>
</evidence>
<feature type="region of interest" description="Disordered" evidence="10">
    <location>
        <begin position="88"/>
        <end position="115"/>
    </location>
</feature>
<evidence type="ECO:0000256" key="11">
    <source>
        <dbReference type="SAM" id="Phobius"/>
    </source>
</evidence>
<feature type="domain" description="Protein kinase" evidence="12">
    <location>
        <begin position="318"/>
        <end position="574"/>
    </location>
</feature>
<dbReference type="FunFam" id="3.30.200.20:FF:000246">
    <property type="entry name" value="Pim proto-oncogene, serine/threonine kinase,-related 152"/>
    <property type="match status" value="1"/>
</dbReference>
<reference evidence="14" key="1">
    <citation type="submission" date="2025-08" db="UniProtKB">
        <authorList>
            <consortium name="RefSeq"/>
        </authorList>
    </citation>
    <scope>IDENTIFICATION</scope>
    <source>
        <strain evidence="14">Wakin</strain>
        <tissue evidence="14">Muscle</tissue>
    </source>
</reference>